<dbReference type="EMBL" id="AWSA01000011">
    <property type="protein sequence ID" value="EWT02324.1"/>
    <property type="molecule type" value="Genomic_DNA"/>
</dbReference>
<reference evidence="1 2" key="1">
    <citation type="submission" date="2013-08" db="EMBL/GenBank/DDBJ databases">
        <title>Intrasporangium oryzae NRRL B-24470.</title>
        <authorList>
            <person name="Liu H."/>
            <person name="Wang G."/>
        </authorList>
    </citation>
    <scope>NUCLEOTIDE SEQUENCE [LARGE SCALE GENOMIC DNA]</scope>
    <source>
        <strain evidence="1 2">NRRL B-24470</strain>
    </source>
</reference>
<organism evidence="1 2">
    <name type="scientific">Intrasporangium oryzae NRRL B-24470</name>
    <dbReference type="NCBI Taxonomy" id="1386089"/>
    <lineage>
        <taxon>Bacteria</taxon>
        <taxon>Bacillati</taxon>
        <taxon>Actinomycetota</taxon>
        <taxon>Actinomycetes</taxon>
        <taxon>Micrococcales</taxon>
        <taxon>Intrasporangiaceae</taxon>
        <taxon>Intrasporangium</taxon>
    </lineage>
</organism>
<dbReference type="Pfam" id="PF12900">
    <property type="entry name" value="Pyridox_ox_2"/>
    <property type="match status" value="1"/>
</dbReference>
<accession>W9GEL7</accession>
<sequence>MSDQSEHYEQPEQPDPVHVLHPTECWEFLRDREFGRLAFHLVGEVHITPINYAVDRERILFLTSEGNKLLGVTMNEDVAFEVDEVGEDTAVSVVARGRARHLEGQERYIVESLPLRPWVDYPKYQVVAITVTEITGRRFDLSRPWLHDRVDPANA</sequence>
<dbReference type="InterPro" id="IPR012349">
    <property type="entry name" value="Split_barrel_FMN-bd"/>
</dbReference>
<dbReference type="AlphaFoldDB" id="W9GEL7"/>
<name>W9GEL7_9MICO</name>
<evidence type="ECO:0000313" key="2">
    <source>
        <dbReference type="Proteomes" id="UP000019489"/>
    </source>
</evidence>
<gene>
    <name evidence="1" type="ORF">N865_05955</name>
</gene>
<dbReference type="Gene3D" id="2.30.110.10">
    <property type="entry name" value="Electron Transport, Fmn-binding Protein, Chain A"/>
    <property type="match status" value="1"/>
</dbReference>
<proteinExistence type="predicted"/>
<dbReference type="RefSeq" id="WP_034803224.1">
    <property type="nucleotide sequence ID" value="NZ_AWSA01000011.1"/>
</dbReference>
<dbReference type="SUPFAM" id="SSF50475">
    <property type="entry name" value="FMN-binding split barrel"/>
    <property type="match status" value="1"/>
</dbReference>
<comment type="caution">
    <text evidence="1">The sequence shown here is derived from an EMBL/GenBank/DDBJ whole genome shotgun (WGS) entry which is preliminary data.</text>
</comment>
<evidence type="ECO:0000313" key="1">
    <source>
        <dbReference type="EMBL" id="EWT02324.1"/>
    </source>
</evidence>
<dbReference type="STRING" id="1386089.N865_05955"/>
<keyword evidence="2" id="KW-1185">Reference proteome</keyword>
<dbReference type="OrthoDB" id="7062584at2"/>
<dbReference type="PATRIC" id="fig|1386089.3.peg.1316"/>
<dbReference type="Proteomes" id="UP000019489">
    <property type="component" value="Unassembled WGS sequence"/>
</dbReference>
<dbReference type="InterPro" id="IPR024747">
    <property type="entry name" value="Pyridox_Oxase-rel"/>
</dbReference>
<dbReference type="eggNOG" id="COG3467">
    <property type="taxonomic scope" value="Bacteria"/>
</dbReference>
<protein>
    <submittedName>
        <fullName evidence="1">Pyridoxamine 5'-phosphate oxidase</fullName>
    </submittedName>
</protein>